<comment type="subcellular location">
    <subcellularLocation>
        <location evidence="1">Cell inner membrane</location>
    </subcellularLocation>
</comment>
<evidence type="ECO:0000256" key="5">
    <source>
        <dbReference type="ARBA" id="ARBA00022475"/>
    </source>
</evidence>
<keyword evidence="9" id="KW-0472">Membrane</keyword>
<evidence type="ECO:0000256" key="10">
    <source>
        <dbReference type="ARBA" id="ARBA00030772"/>
    </source>
</evidence>
<accession>A0A7G9RV00</accession>
<dbReference type="GO" id="GO:0015628">
    <property type="term" value="P:protein secretion by the type II secretion system"/>
    <property type="evidence" value="ECO:0007669"/>
    <property type="project" value="InterPro"/>
</dbReference>
<gene>
    <name evidence="11" type="primary">gspN</name>
    <name evidence="11" type="ORF">H9K76_03495</name>
</gene>
<evidence type="ECO:0000313" key="11">
    <source>
        <dbReference type="EMBL" id="QNN59425.1"/>
    </source>
</evidence>
<evidence type="ECO:0000256" key="4">
    <source>
        <dbReference type="ARBA" id="ARBA00022448"/>
    </source>
</evidence>
<dbReference type="KEGG" id="drg:H9K76_03495"/>
<organism evidence="11 12">
    <name type="scientific">Diaphorobacter ruginosibacter</name>
    <dbReference type="NCBI Taxonomy" id="1715720"/>
    <lineage>
        <taxon>Bacteria</taxon>
        <taxon>Pseudomonadati</taxon>
        <taxon>Pseudomonadota</taxon>
        <taxon>Betaproteobacteria</taxon>
        <taxon>Burkholderiales</taxon>
        <taxon>Comamonadaceae</taxon>
        <taxon>Diaphorobacter</taxon>
    </lineage>
</organism>
<evidence type="ECO:0000313" key="12">
    <source>
        <dbReference type="Proteomes" id="UP000515811"/>
    </source>
</evidence>
<dbReference type="InterPro" id="IPR022792">
    <property type="entry name" value="T2SS_protein-GspN"/>
</dbReference>
<evidence type="ECO:0000256" key="7">
    <source>
        <dbReference type="ARBA" id="ARBA00022692"/>
    </source>
</evidence>
<evidence type="ECO:0000256" key="9">
    <source>
        <dbReference type="ARBA" id="ARBA00023136"/>
    </source>
</evidence>
<reference evidence="11 12" key="1">
    <citation type="submission" date="2020-08" db="EMBL/GenBank/DDBJ databases">
        <title>Genome sequence of Diaphorobacter ruginosibacter DSM 27467T.</title>
        <authorList>
            <person name="Hyun D.-W."/>
            <person name="Bae J.-W."/>
        </authorList>
    </citation>
    <scope>NUCLEOTIDE SEQUENCE [LARGE SCALE GENOMIC DNA]</scope>
    <source>
        <strain evidence="11 12">DSM 27467</strain>
    </source>
</reference>
<dbReference type="Proteomes" id="UP000515811">
    <property type="component" value="Chromosome"/>
</dbReference>
<evidence type="ECO:0000256" key="2">
    <source>
        <dbReference type="ARBA" id="ARBA00007208"/>
    </source>
</evidence>
<evidence type="ECO:0000256" key="3">
    <source>
        <dbReference type="ARBA" id="ARBA00021563"/>
    </source>
</evidence>
<sequence>MLGGLLGGLTVLGLQAPASWFAAGVFQATRGQVQLQQARGTLWNGSAQLVLTGGQGSTDQSALPGRLNWQLRPAFVGANVELRSDCCTTTPIQARARMRLNGMALTVTNHESHWPAAVLSGLGTPWNTIQPQGKLSLSTQNLQIEWNAGRMATQGLVQLDALDVSSKLSTLRPMGSYRVALQGGEAPTLTLTTLDGALLLNGSGQWVGQRLRFMGEARAAQGREAALANLLNIIGRRTGDRSILTVG</sequence>
<keyword evidence="7" id="KW-0812">Transmembrane</keyword>
<keyword evidence="4" id="KW-0813">Transport</keyword>
<keyword evidence="6" id="KW-0997">Cell inner membrane</keyword>
<protein>
    <recommendedName>
        <fullName evidence="3">Type II secretion system protein N</fullName>
    </recommendedName>
    <alternativeName>
        <fullName evidence="10">General secretion pathway protein N</fullName>
    </alternativeName>
</protein>
<name>A0A7G9RV00_9BURK</name>
<keyword evidence="5" id="KW-1003">Cell membrane</keyword>
<dbReference type="GO" id="GO:0015627">
    <property type="term" value="C:type II protein secretion system complex"/>
    <property type="evidence" value="ECO:0007669"/>
    <property type="project" value="InterPro"/>
</dbReference>
<evidence type="ECO:0000256" key="8">
    <source>
        <dbReference type="ARBA" id="ARBA00022927"/>
    </source>
</evidence>
<dbReference type="AlphaFoldDB" id="A0A7G9RV00"/>
<keyword evidence="12" id="KW-1185">Reference proteome</keyword>
<comment type="similarity">
    <text evidence="2">Belongs to the GSP N family.</text>
</comment>
<dbReference type="Pfam" id="PF01203">
    <property type="entry name" value="T2SSN"/>
    <property type="match status" value="1"/>
</dbReference>
<dbReference type="GO" id="GO:0005886">
    <property type="term" value="C:plasma membrane"/>
    <property type="evidence" value="ECO:0007669"/>
    <property type="project" value="UniProtKB-SubCell"/>
</dbReference>
<evidence type="ECO:0000256" key="6">
    <source>
        <dbReference type="ARBA" id="ARBA00022519"/>
    </source>
</evidence>
<evidence type="ECO:0000256" key="1">
    <source>
        <dbReference type="ARBA" id="ARBA00004533"/>
    </source>
</evidence>
<keyword evidence="8" id="KW-0653">Protein transport</keyword>
<dbReference type="EMBL" id="CP060714">
    <property type="protein sequence ID" value="QNN59425.1"/>
    <property type="molecule type" value="Genomic_DNA"/>
</dbReference>
<proteinExistence type="inferred from homology"/>